<dbReference type="InterPro" id="IPR007607">
    <property type="entry name" value="BacA/B"/>
</dbReference>
<sequence>MRKKETQITTIIGMSAECNGDFAADGAIRIDGTVNGNVVVTDTVIVGASGCINGDINAQKVVIGGEVYGNLNVPEKVELTSTARVIGDITTSGLVIDEKAVFQGRCDMNQDASKKPRPNNKAVKAMKKTAKAAVVEALKEAEEASASGDTVNSEEQAVG</sequence>
<evidence type="ECO:0000313" key="2">
    <source>
        <dbReference type="EMBL" id="SOY31588.1"/>
    </source>
</evidence>
<organism evidence="2 3">
    <name type="scientific">Acetatifactor muris</name>
    <dbReference type="NCBI Taxonomy" id="879566"/>
    <lineage>
        <taxon>Bacteria</taxon>
        <taxon>Bacillati</taxon>
        <taxon>Bacillota</taxon>
        <taxon>Clostridia</taxon>
        <taxon>Lachnospirales</taxon>
        <taxon>Lachnospiraceae</taxon>
        <taxon>Acetatifactor</taxon>
    </lineage>
</organism>
<comment type="similarity">
    <text evidence="1">Belongs to the bactofilin family.</text>
</comment>
<dbReference type="PANTHER" id="PTHR35024">
    <property type="entry name" value="HYPOTHETICAL CYTOSOLIC PROTEIN"/>
    <property type="match status" value="1"/>
</dbReference>
<dbReference type="AlphaFoldDB" id="A0A2K4ZM88"/>
<name>A0A2K4ZM88_9FIRM</name>
<dbReference type="Proteomes" id="UP000236311">
    <property type="component" value="Unassembled WGS sequence"/>
</dbReference>
<reference evidence="2 3" key="1">
    <citation type="submission" date="2018-01" db="EMBL/GenBank/DDBJ databases">
        <authorList>
            <person name="Gaut B.S."/>
            <person name="Morton B.R."/>
            <person name="Clegg M.T."/>
            <person name="Duvall M.R."/>
        </authorList>
    </citation>
    <scope>NUCLEOTIDE SEQUENCE [LARGE SCALE GENOMIC DNA]</scope>
    <source>
        <strain evidence="2">GP69</strain>
    </source>
</reference>
<dbReference type="EMBL" id="OFSM01000028">
    <property type="protein sequence ID" value="SOY31588.1"/>
    <property type="molecule type" value="Genomic_DNA"/>
</dbReference>
<dbReference type="RefSeq" id="WP_103241575.1">
    <property type="nucleotide sequence ID" value="NZ_CANRXC010000029.1"/>
</dbReference>
<keyword evidence="3" id="KW-1185">Reference proteome</keyword>
<accession>A0A2K4ZM88</accession>
<evidence type="ECO:0000256" key="1">
    <source>
        <dbReference type="ARBA" id="ARBA00044755"/>
    </source>
</evidence>
<protein>
    <submittedName>
        <fullName evidence="2">Polymer-forming cytoskeletal</fullName>
    </submittedName>
</protein>
<proteinExistence type="inferred from homology"/>
<dbReference type="Pfam" id="PF04519">
    <property type="entry name" value="Bactofilin"/>
    <property type="match status" value="1"/>
</dbReference>
<evidence type="ECO:0000313" key="3">
    <source>
        <dbReference type="Proteomes" id="UP000236311"/>
    </source>
</evidence>
<gene>
    <name evidence="2" type="ORF">AMURIS_04332</name>
</gene>
<dbReference type="PANTHER" id="PTHR35024:SF4">
    <property type="entry name" value="POLYMER-FORMING CYTOSKELETAL PROTEIN"/>
    <property type="match status" value="1"/>
</dbReference>
<dbReference type="OrthoDB" id="9802488at2"/>